<dbReference type="GeneID" id="92511993"/>
<feature type="region of interest" description="Disordered" evidence="1">
    <location>
        <begin position="1062"/>
        <end position="1113"/>
    </location>
</feature>
<dbReference type="RefSeq" id="XP_067176030.1">
    <property type="nucleotide sequence ID" value="XM_067319481.1"/>
</dbReference>
<evidence type="ECO:0000256" key="1">
    <source>
        <dbReference type="SAM" id="MobiDB-lite"/>
    </source>
</evidence>
<feature type="compositionally biased region" description="Low complexity" evidence="1">
    <location>
        <begin position="691"/>
        <end position="723"/>
    </location>
</feature>
<dbReference type="Proteomes" id="UP000673552">
    <property type="component" value="Chromosome 32"/>
</dbReference>
<dbReference type="EMBL" id="JAFEUZ010000032">
    <property type="protein sequence ID" value="KAG5470637.1"/>
    <property type="molecule type" value="Genomic_DNA"/>
</dbReference>
<feature type="compositionally biased region" description="Low complexity" evidence="1">
    <location>
        <begin position="955"/>
        <end position="964"/>
    </location>
</feature>
<dbReference type="AlphaFoldDB" id="A0A836FWK4"/>
<feature type="region of interest" description="Disordered" evidence="1">
    <location>
        <begin position="854"/>
        <end position="882"/>
    </location>
</feature>
<reference evidence="2 3" key="1">
    <citation type="submission" date="2021-03" db="EMBL/GenBank/DDBJ databases">
        <title>Leishmania (Mundinia) martiniquensis Genome sequencing and assembly.</title>
        <authorList>
            <person name="Almutairi H."/>
            <person name="Gatherer D."/>
        </authorList>
    </citation>
    <scope>NUCLEOTIDE SEQUENCE [LARGE SCALE GENOMIC DNA]</scope>
    <source>
        <strain evidence="2">LSCM1</strain>
    </source>
</reference>
<keyword evidence="3" id="KW-1185">Reference proteome</keyword>
<sequence>MSWVRVECSGGHRYAAPSHGRLVPSLEGMALLFQPPFRLRQLHTFSTLTNSAPAISGRSNSDANGVRGTDESMNSCVMVDQRDLGGRLGLTTVAVGDEEDTEMTESSPLRLLLDRVFAVLCITNERGVQVLLDALCTRAPPPLTSTASAEAAIVREDDGRRRVPPTLWLERAKGVGVDLLSNTGSAVTSSNRQFLMKLTQGCSAIEGVEGSAGQLSLQPLLSDAATGTTSNLAVGALAHVPCATASVPIAHSSTALSKALEPASLVTRPPLSYAAALRRRSLLYFLPQGVVPLSLLAVRLQLSTPSLKYQGKAANALGRSDDAATESTTRVLRAVLLEGLEHVRIGAAQAGGCRKSGCACCASAQAHGGAPLLHCISHLRRQNDRLLKGSSSWAAVARTAEESGRVLVWAIARLLAGSERPMPTRQAADLERLILHDLWALTECKDAEAAVAATTDGLPSAPFIGAAPLVAVYSPSGLLLASARFSKLLSHEEQVLLAATAIDRLARFAAPRPFSRRQPPAPAADAIRWTSWPMRLGESAAKLPCAVVVDVLLITVGDALAFCLAFPRTVGSASASPLTSLQLVESLLESSMAKARSQSDAPSTVMTAPLAPAFVSACTHSTAPYTPAFHDALFAVTAIEDALDRARKPSSGDLADSVTDEQLRVAQHLHRLILREAPQLGGPSTQGGGAAAAANAPASTAGEEANPRQANANTAAAASPFRGSLGGGGRHPGSVTSALHKIFSCLPMRHSDPSKGVASSRQLYITAAQQQSNTYVSHVGKGGHLLSPIPVLNAELTQSGNPYITYLLVMPLEEMLCYVSALVTRNEVGVLRPSYELGLHSFFFIQRPAAAAGRRHRNAAEAKTSSSQARRKKNAAAKPPAPPTQFAVSFARFRLQQSPCPHAVMPEEWADADGVPDGSGGRLAFFEDPALLLRLHTHRSPLAESTADVKGLEGGSSEAACGAADPRPNDASLKDLALETQVSVVPVWALLQVAPVESFATRELGDSDTETSDPDSDSDFAAAAAAESFRGVHRSVPPSAEEDAQLVTSLHYAYPQRFRRCEPPLSPLQAAPSTTPPASPQKASSLPSPNAQPPEDSTRATAPNAASSRRRKASATRTCCQVEAVIAVCGDITGARESIVTRALQRHALSTSAEEQLMGRDHEHGSRKDAVASSAVLPNSLPVEWEYAVDAPQKMVDLCRELVWCQEAALALLEGASCAT</sequence>
<feature type="region of interest" description="Disordered" evidence="1">
    <location>
        <begin position="946"/>
        <end position="966"/>
    </location>
</feature>
<dbReference type="OrthoDB" id="273463at2759"/>
<dbReference type="KEGG" id="lmat:92511993"/>
<organism evidence="2 3">
    <name type="scientific">Leishmania martiniquensis</name>
    <dbReference type="NCBI Taxonomy" id="1580590"/>
    <lineage>
        <taxon>Eukaryota</taxon>
        <taxon>Discoba</taxon>
        <taxon>Euglenozoa</taxon>
        <taxon>Kinetoplastea</taxon>
        <taxon>Metakinetoplastina</taxon>
        <taxon>Trypanosomatida</taxon>
        <taxon>Trypanosomatidae</taxon>
        <taxon>Leishmaniinae</taxon>
        <taxon>Leishmania</taxon>
    </lineage>
</organism>
<proteinExistence type="predicted"/>
<feature type="region of interest" description="Disordered" evidence="1">
    <location>
        <begin position="679"/>
        <end position="733"/>
    </location>
</feature>
<protein>
    <submittedName>
        <fullName evidence="2">Uncharacterized protein</fullName>
    </submittedName>
</protein>
<comment type="caution">
    <text evidence="2">The sequence shown here is derived from an EMBL/GenBank/DDBJ whole genome shotgun (WGS) entry which is preliminary data.</text>
</comment>
<name>A0A836FWK4_9TRYP</name>
<accession>A0A836FWK4</accession>
<gene>
    <name evidence="2" type="ORF">LSCM1_01883</name>
</gene>
<evidence type="ECO:0000313" key="2">
    <source>
        <dbReference type="EMBL" id="KAG5470637.1"/>
    </source>
</evidence>
<evidence type="ECO:0000313" key="3">
    <source>
        <dbReference type="Proteomes" id="UP000673552"/>
    </source>
</evidence>